<dbReference type="EMBL" id="LXEW01000053">
    <property type="protein sequence ID" value="OAT47004.1"/>
    <property type="molecule type" value="Genomic_DNA"/>
</dbReference>
<gene>
    <name evidence="1" type="ORF">M998_3807</name>
</gene>
<proteinExistence type="predicted"/>
<dbReference type="InterPro" id="IPR025601">
    <property type="entry name" value="ATP-bd_sugar_transptr-like"/>
</dbReference>
<organism evidence="1 2">
    <name type="scientific">Providencia heimbachae ATCC 35613</name>
    <dbReference type="NCBI Taxonomy" id="1354272"/>
    <lineage>
        <taxon>Bacteria</taxon>
        <taxon>Pseudomonadati</taxon>
        <taxon>Pseudomonadota</taxon>
        <taxon>Gammaproteobacteria</taxon>
        <taxon>Enterobacterales</taxon>
        <taxon>Morganellaceae</taxon>
        <taxon>Providencia</taxon>
    </lineage>
</organism>
<name>A0A1B7JHC3_9GAMM</name>
<evidence type="ECO:0008006" key="3">
    <source>
        <dbReference type="Google" id="ProtNLM"/>
    </source>
</evidence>
<accession>A0A1B7JHC3</accession>
<keyword evidence="2" id="KW-1185">Reference proteome</keyword>
<sequence>MSAFERLADRMDALTATRMGKSITINGVDYIGVESHFLPEFGPVTGDGLSYVIFSDAYKPEKDDSVIAGGFHYKATRRQRFNGKWMIFLEADDDEGEG</sequence>
<reference evidence="1 2" key="1">
    <citation type="submission" date="2016-04" db="EMBL/GenBank/DDBJ databases">
        <title>ATOL: Assembling a taxonomically balanced genome-scale reconstruction of the evolutionary history of the Enterobacteriaceae.</title>
        <authorList>
            <person name="Plunkett G.III."/>
            <person name="Neeno-Eckwall E.C."/>
            <person name="Glasner J.D."/>
            <person name="Perna N.T."/>
        </authorList>
    </citation>
    <scope>NUCLEOTIDE SEQUENCE [LARGE SCALE GENOMIC DNA]</scope>
    <source>
        <strain evidence="1 2">ATCC 35613</strain>
    </source>
</reference>
<dbReference type="PATRIC" id="fig|1354272.4.peg.3895"/>
<dbReference type="RefSeq" id="WP_068910327.1">
    <property type="nucleotide sequence ID" value="NZ_LXEW01000053.1"/>
</dbReference>
<dbReference type="OrthoDB" id="6455957at2"/>
<dbReference type="AlphaFoldDB" id="A0A1B7JHC3"/>
<comment type="caution">
    <text evidence="1">The sequence shown here is derived from an EMBL/GenBank/DDBJ whole genome shotgun (WGS) entry which is preliminary data.</text>
</comment>
<dbReference type="Pfam" id="PF13856">
    <property type="entry name" value="Gifsy-2"/>
    <property type="match status" value="1"/>
</dbReference>
<evidence type="ECO:0000313" key="1">
    <source>
        <dbReference type="EMBL" id="OAT47004.1"/>
    </source>
</evidence>
<dbReference type="Gene3D" id="2.40.10.210">
    <property type="entry name" value="Phage tail proteins (gpFII-like)"/>
    <property type="match status" value="1"/>
</dbReference>
<evidence type="ECO:0000313" key="2">
    <source>
        <dbReference type="Proteomes" id="UP000078224"/>
    </source>
</evidence>
<dbReference type="Proteomes" id="UP000078224">
    <property type="component" value="Unassembled WGS sequence"/>
</dbReference>
<protein>
    <recommendedName>
        <fullName evidence="3">ATP-binding protein</fullName>
    </recommendedName>
</protein>
<dbReference type="SUPFAM" id="SSF69279">
    <property type="entry name" value="Phage tail proteins"/>
    <property type="match status" value="1"/>
</dbReference>